<dbReference type="EMBL" id="JANAVB010022454">
    <property type="protein sequence ID" value="KAJ6824174.1"/>
    <property type="molecule type" value="Genomic_DNA"/>
</dbReference>
<evidence type="ECO:0000313" key="3">
    <source>
        <dbReference type="Proteomes" id="UP001140949"/>
    </source>
</evidence>
<gene>
    <name evidence="2" type="ORF">M6B38_129260</name>
</gene>
<feature type="compositionally biased region" description="Polar residues" evidence="1">
    <location>
        <begin position="127"/>
        <end position="139"/>
    </location>
</feature>
<feature type="region of interest" description="Disordered" evidence="1">
    <location>
        <begin position="1"/>
        <end position="139"/>
    </location>
</feature>
<name>A0AAX6G613_IRIPA</name>
<comment type="caution">
    <text evidence="2">The sequence shown here is derived from an EMBL/GenBank/DDBJ whole genome shotgun (WGS) entry which is preliminary data.</text>
</comment>
<protein>
    <submittedName>
        <fullName evidence="2">Uncharacterized protein</fullName>
    </submittedName>
</protein>
<reference evidence="2" key="1">
    <citation type="journal article" date="2023" name="GigaByte">
        <title>Genome assembly of the bearded iris, Iris pallida Lam.</title>
        <authorList>
            <person name="Bruccoleri R.E."/>
            <person name="Oakeley E.J."/>
            <person name="Faust A.M.E."/>
            <person name="Altorfer M."/>
            <person name="Dessus-Babus S."/>
            <person name="Burckhardt D."/>
            <person name="Oertli M."/>
            <person name="Naumann U."/>
            <person name="Petersen F."/>
            <person name="Wong J."/>
        </authorList>
    </citation>
    <scope>NUCLEOTIDE SEQUENCE</scope>
    <source>
        <strain evidence="2">GSM-AAB239-AS_SAM_17_03QT</strain>
    </source>
</reference>
<evidence type="ECO:0000313" key="2">
    <source>
        <dbReference type="EMBL" id="KAJ6824174.1"/>
    </source>
</evidence>
<accession>A0AAX6G613</accession>
<organism evidence="2 3">
    <name type="scientific">Iris pallida</name>
    <name type="common">Sweet iris</name>
    <dbReference type="NCBI Taxonomy" id="29817"/>
    <lineage>
        <taxon>Eukaryota</taxon>
        <taxon>Viridiplantae</taxon>
        <taxon>Streptophyta</taxon>
        <taxon>Embryophyta</taxon>
        <taxon>Tracheophyta</taxon>
        <taxon>Spermatophyta</taxon>
        <taxon>Magnoliopsida</taxon>
        <taxon>Liliopsida</taxon>
        <taxon>Asparagales</taxon>
        <taxon>Iridaceae</taxon>
        <taxon>Iridoideae</taxon>
        <taxon>Irideae</taxon>
        <taxon>Iris</taxon>
    </lineage>
</organism>
<proteinExistence type="predicted"/>
<dbReference type="AlphaFoldDB" id="A0AAX6G613"/>
<keyword evidence="3" id="KW-1185">Reference proteome</keyword>
<evidence type="ECO:0000256" key="1">
    <source>
        <dbReference type="SAM" id="MobiDB-lite"/>
    </source>
</evidence>
<reference evidence="2" key="2">
    <citation type="submission" date="2023-04" db="EMBL/GenBank/DDBJ databases">
        <authorList>
            <person name="Bruccoleri R.E."/>
            <person name="Oakeley E.J."/>
            <person name="Faust A.-M."/>
            <person name="Dessus-Babus S."/>
            <person name="Altorfer M."/>
            <person name="Burckhardt D."/>
            <person name="Oertli M."/>
            <person name="Naumann U."/>
            <person name="Petersen F."/>
            <person name="Wong J."/>
        </authorList>
    </citation>
    <scope>NUCLEOTIDE SEQUENCE</scope>
    <source>
        <strain evidence="2">GSM-AAB239-AS_SAM_17_03QT</strain>
        <tissue evidence="2">Leaf</tissue>
    </source>
</reference>
<feature type="compositionally biased region" description="Low complexity" evidence="1">
    <location>
        <begin position="11"/>
        <end position="26"/>
    </location>
</feature>
<sequence length="139" mass="14086">MPRRTAATACSAPPTGTTTADGASDPSLARKTCGPPPTSRCGRSGPPGPRRSGQVDDEDDGVRRQLGGLSLAFENIGDGGVCTGATRRGTSRLPPRQSTCPPTGPGWAGPARTTQSTARPARRSGSRRTSTWPGSTGGA</sequence>
<dbReference type="Proteomes" id="UP001140949">
    <property type="component" value="Unassembled WGS sequence"/>
</dbReference>